<dbReference type="Proteomes" id="UP000503462">
    <property type="component" value="Chromosome 5"/>
</dbReference>
<keyword evidence="2 4" id="KW-0378">Hydrolase</keyword>
<dbReference type="GO" id="GO:0000272">
    <property type="term" value="P:polysaccharide catabolic process"/>
    <property type="evidence" value="ECO:0007669"/>
    <property type="project" value="InterPro"/>
</dbReference>
<dbReference type="Gene3D" id="3.20.20.80">
    <property type="entry name" value="Glycosidases"/>
    <property type="match status" value="1"/>
</dbReference>
<evidence type="ECO:0000256" key="1">
    <source>
        <dbReference type="ARBA" id="ARBA00005641"/>
    </source>
</evidence>
<dbReference type="PANTHER" id="PTHR31263">
    <property type="entry name" value="CELLULASE FAMILY PROTEIN (AFU_ORTHOLOGUE AFUA_5G14560)"/>
    <property type="match status" value="1"/>
</dbReference>
<reference evidence="7 8" key="1">
    <citation type="journal article" date="2016" name="Sci. Rep.">
        <title>Peltaster fructicola genome reveals evolution from an invasive phytopathogen to an ectophytic parasite.</title>
        <authorList>
            <person name="Xu C."/>
            <person name="Chen H."/>
            <person name="Gleason M.L."/>
            <person name="Xu J.R."/>
            <person name="Liu H."/>
            <person name="Zhang R."/>
            <person name="Sun G."/>
        </authorList>
    </citation>
    <scope>NUCLEOTIDE SEQUENCE [LARGE SCALE GENOMIC DNA]</scope>
    <source>
        <strain evidence="7 8">LNHT1506</strain>
    </source>
</reference>
<evidence type="ECO:0000259" key="6">
    <source>
        <dbReference type="Pfam" id="PF00150"/>
    </source>
</evidence>
<name>A0A6H0Y5K5_9PEZI</name>
<evidence type="ECO:0000313" key="7">
    <source>
        <dbReference type="EMBL" id="QIX02185.1"/>
    </source>
</evidence>
<evidence type="ECO:0000256" key="2">
    <source>
        <dbReference type="ARBA" id="ARBA00022801"/>
    </source>
</evidence>
<dbReference type="GO" id="GO:0004553">
    <property type="term" value="F:hydrolase activity, hydrolyzing O-glycosyl compounds"/>
    <property type="evidence" value="ECO:0007669"/>
    <property type="project" value="InterPro"/>
</dbReference>
<keyword evidence="5" id="KW-0732">Signal</keyword>
<comment type="similarity">
    <text evidence="1 4">Belongs to the glycosyl hydrolase 5 (cellulase A) family.</text>
</comment>
<gene>
    <name evidence="7" type="ORF">AMS68_007702</name>
</gene>
<keyword evidence="3 4" id="KW-0326">Glycosidase</keyword>
<feature type="domain" description="Glycoside hydrolase family 5" evidence="6">
    <location>
        <begin position="59"/>
        <end position="346"/>
    </location>
</feature>
<dbReference type="OrthoDB" id="442731at2759"/>
<accession>A0A6H0Y5K5</accession>
<dbReference type="AlphaFoldDB" id="A0A6H0Y5K5"/>
<proteinExistence type="inferred from homology"/>
<keyword evidence="8" id="KW-1185">Reference proteome</keyword>
<evidence type="ECO:0000256" key="4">
    <source>
        <dbReference type="RuleBase" id="RU361153"/>
    </source>
</evidence>
<evidence type="ECO:0000256" key="3">
    <source>
        <dbReference type="ARBA" id="ARBA00023295"/>
    </source>
</evidence>
<protein>
    <recommendedName>
        <fullName evidence="6">Glycoside hydrolase family 5 domain-containing protein</fullName>
    </recommendedName>
</protein>
<feature type="chain" id="PRO_5026237070" description="Glycoside hydrolase family 5 domain-containing protein" evidence="5">
    <location>
        <begin position="18"/>
        <end position="409"/>
    </location>
</feature>
<organism evidence="7 8">
    <name type="scientific">Peltaster fructicola</name>
    <dbReference type="NCBI Taxonomy" id="286661"/>
    <lineage>
        <taxon>Eukaryota</taxon>
        <taxon>Fungi</taxon>
        <taxon>Dikarya</taxon>
        <taxon>Ascomycota</taxon>
        <taxon>Pezizomycotina</taxon>
        <taxon>Dothideomycetes</taxon>
        <taxon>Dothideomycetes incertae sedis</taxon>
        <taxon>Peltaster</taxon>
    </lineage>
</organism>
<feature type="signal peptide" evidence="5">
    <location>
        <begin position="1"/>
        <end position="17"/>
    </location>
</feature>
<evidence type="ECO:0000313" key="8">
    <source>
        <dbReference type="Proteomes" id="UP000503462"/>
    </source>
</evidence>
<dbReference type="InterPro" id="IPR017853">
    <property type="entry name" value="GH"/>
</dbReference>
<sequence>MFTSFALLALAAHSVFAWPDTPFSTSGRNIYDECGNEVLFAGVNWPGHLEAMIPEGLQYSSIADIVSKIRSLDLNVIRLTYAIQMIDDHLDGNPNSGLNASLYNALGEGSAPGVLQQILTHNPQFTADTTRLEIFDAVAEECAKQELWIHLDNHQSKAYWCCPQWDGNAWFNDTSFSVYNWTRGLGFMADRAKNWDALVSMSLRNELRPPASSQTALPYNWKTWVDNVIPAATAIHGNNSSPLIFFSGLNWDTNLDLLITGSDSSSNATFTPSDYPFEDKMVYEVHNYANSASCDVIAPGLYSGAYAAMNLSDPNVMNHAPVVLSEFGFDQTDGSDQGAYAQCLKNALVNAPGGPGGWMYWDIVGSYYTRIGAIDSDETWGLLNHNWTDWRNQTVLDEYFLPLIKTTLG</sequence>
<dbReference type="InterPro" id="IPR001547">
    <property type="entry name" value="Glyco_hydro_5"/>
</dbReference>
<evidence type="ECO:0000256" key="5">
    <source>
        <dbReference type="SAM" id="SignalP"/>
    </source>
</evidence>
<dbReference type="PANTHER" id="PTHR31263:SF0">
    <property type="entry name" value="CELLULASE FAMILY PROTEIN (AFU_ORTHOLOGUE AFUA_5G14560)"/>
    <property type="match status" value="1"/>
</dbReference>
<dbReference type="Pfam" id="PF00150">
    <property type="entry name" value="Cellulase"/>
    <property type="match status" value="1"/>
</dbReference>
<dbReference type="SUPFAM" id="SSF51445">
    <property type="entry name" value="(Trans)glycosidases"/>
    <property type="match status" value="1"/>
</dbReference>
<dbReference type="EMBL" id="CP051143">
    <property type="protein sequence ID" value="QIX02185.1"/>
    <property type="molecule type" value="Genomic_DNA"/>
</dbReference>